<dbReference type="EMBL" id="BQXS01007314">
    <property type="protein sequence ID" value="GKT27087.1"/>
    <property type="molecule type" value="Genomic_DNA"/>
</dbReference>
<name>A0ABQ5K5D2_9EUKA</name>
<feature type="chain" id="PRO_5046338865" evidence="1">
    <location>
        <begin position="17"/>
        <end position="47"/>
    </location>
</feature>
<feature type="signal peptide" evidence="1">
    <location>
        <begin position="1"/>
        <end position="16"/>
    </location>
</feature>
<proteinExistence type="predicted"/>
<feature type="non-terminal residue" evidence="2">
    <location>
        <position position="47"/>
    </location>
</feature>
<sequence>MPLLLRLVALKLVATALPIRHFSTEPFGRAENEGVNVSPSRSALAYR</sequence>
<protein>
    <submittedName>
        <fullName evidence="2">Uncharacterized protein</fullName>
    </submittedName>
</protein>
<accession>A0ABQ5K5D2</accession>
<dbReference type="Proteomes" id="UP001057375">
    <property type="component" value="Unassembled WGS sequence"/>
</dbReference>
<evidence type="ECO:0000256" key="1">
    <source>
        <dbReference type="SAM" id="SignalP"/>
    </source>
</evidence>
<keyword evidence="1" id="KW-0732">Signal</keyword>
<evidence type="ECO:0000313" key="2">
    <source>
        <dbReference type="EMBL" id="GKT27087.1"/>
    </source>
</evidence>
<reference evidence="2" key="1">
    <citation type="submission" date="2022-03" db="EMBL/GenBank/DDBJ databases">
        <title>Draft genome sequence of Aduncisulcus paluster, a free-living microaerophilic Fornicata.</title>
        <authorList>
            <person name="Yuyama I."/>
            <person name="Kume K."/>
            <person name="Tamura T."/>
            <person name="Inagaki Y."/>
            <person name="Hashimoto T."/>
        </authorList>
    </citation>
    <scope>NUCLEOTIDE SEQUENCE</scope>
    <source>
        <strain evidence="2">NY0171</strain>
    </source>
</reference>
<comment type="caution">
    <text evidence="2">The sequence shown here is derived from an EMBL/GenBank/DDBJ whole genome shotgun (WGS) entry which is preliminary data.</text>
</comment>
<keyword evidence="3" id="KW-1185">Reference proteome</keyword>
<evidence type="ECO:0000313" key="3">
    <source>
        <dbReference type="Proteomes" id="UP001057375"/>
    </source>
</evidence>
<organism evidence="2 3">
    <name type="scientific">Aduncisulcus paluster</name>
    <dbReference type="NCBI Taxonomy" id="2918883"/>
    <lineage>
        <taxon>Eukaryota</taxon>
        <taxon>Metamonada</taxon>
        <taxon>Carpediemonas-like organisms</taxon>
        <taxon>Aduncisulcus</taxon>
    </lineage>
</organism>
<gene>
    <name evidence="2" type="ORF">ADUPG1_004732</name>
</gene>